<dbReference type="Proteomes" id="UP000236569">
    <property type="component" value="Unassembled WGS sequence"/>
</dbReference>
<gene>
    <name evidence="1" type="ORF">DAERI_090209</name>
</gene>
<evidence type="ECO:0000313" key="2">
    <source>
        <dbReference type="Proteomes" id="UP000236569"/>
    </source>
</evidence>
<dbReference type="Pfam" id="PF06150">
    <property type="entry name" value="ChaB"/>
    <property type="match status" value="1"/>
</dbReference>
<protein>
    <submittedName>
        <fullName evidence="1">Cation transport regulator</fullName>
    </submittedName>
</protein>
<dbReference type="Gene3D" id="1.10.1740.70">
    <property type="entry name" value="ChaB"/>
    <property type="match status" value="1"/>
</dbReference>
<dbReference type="InterPro" id="IPR009317">
    <property type="entry name" value="ChaB"/>
</dbReference>
<comment type="caution">
    <text evidence="1">The sequence shown here is derived from an EMBL/GenBank/DDBJ whole genome shotgun (WGS) entry which is preliminary data.</text>
</comment>
<proteinExistence type="predicted"/>
<evidence type="ECO:0000313" key="1">
    <source>
        <dbReference type="EMBL" id="GBF06623.1"/>
    </source>
</evidence>
<reference evidence="2" key="1">
    <citation type="submission" date="2018-01" db="EMBL/GenBank/DDBJ databases">
        <title>Draft Genome Sequence of the Radioresistant Bacterium Deinococcus aerius TR0125, Isolated from the Higher Atmosphere above Japan.</title>
        <authorList>
            <person name="Satoh K."/>
            <person name="Arai H."/>
            <person name="Sanzen T."/>
            <person name="Kawaguchi Y."/>
            <person name="Hayashi H."/>
            <person name="Yokobori S."/>
            <person name="Yamagishi A."/>
            <person name="Oono Y."/>
            <person name="Narumi I."/>
        </authorList>
    </citation>
    <scope>NUCLEOTIDE SEQUENCE [LARGE SCALE GENOMIC DNA]</scope>
    <source>
        <strain evidence="2">TR0125</strain>
    </source>
</reference>
<keyword evidence="2" id="KW-1185">Reference proteome</keyword>
<organism evidence="1 2">
    <name type="scientific">Deinococcus aerius</name>
    <dbReference type="NCBI Taxonomy" id="200253"/>
    <lineage>
        <taxon>Bacteria</taxon>
        <taxon>Thermotogati</taxon>
        <taxon>Deinococcota</taxon>
        <taxon>Deinococci</taxon>
        <taxon>Deinococcales</taxon>
        <taxon>Deinococcaceae</taxon>
        <taxon>Deinococcus</taxon>
    </lineage>
</organism>
<dbReference type="OrthoDB" id="73307at2"/>
<name>A0A2I9CX47_9DEIO</name>
<sequence length="64" mass="7218">MPYRSISDLPQSQVDQYDEHQKEAFLKAFNHALEEYGGDEHRAFAVAHAAAKKAGDKERREGDG</sequence>
<dbReference type="AlphaFoldDB" id="A0A2I9CX47"/>
<dbReference type="InterPro" id="IPR037205">
    <property type="entry name" value="ChaB_sf"/>
</dbReference>
<dbReference type="RefSeq" id="WP_103129977.1">
    <property type="nucleotide sequence ID" value="NZ_BFAG01000009.1"/>
</dbReference>
<dbReference type="EMBL" id="BFAG01000009">
    <property type="protein sequence ID" value="GBF06623.1"/>
    <property type="molecule type" value="Genomic_DNA"/>
</dbReference>
<accession>A0A2I9CX47</accession>
<dbReference type="SUPFAM" id="SSF140376">
    <property type="entry name" value="ChaB-like"/>
    <property type="match status" value="1"/>
</dbReference>